<evidence type="ECO:0000256" key="1">
    <source>
        <dbReference type="ARBA" id="ARBA00004141"/>
    </source>
</evidence>
<evidence type="ECO:0000256" key="5">
    <source>
        <dbReference type="SAM" id="Phobius"/>
    </source>
</evidence>
<evidence type="ECO:0000256" key="4">
    <source>
        <dbReference type="ARBA" id="ARBA00023136"/>
    </source>
</evidence>
<evidence type="ECO:0000313" key="7">
    <source>
        <dbReference type="EMBL" id="VEH73551.1"/>
    </source>
</evidence>
<evidence type="ECO:0000259" key="6">
    <source>
        <dbReference type="Pfam" id="PF07291"/>
    </source>
</evidence>
<feature type="transmembrane region" description="Helical" evidence="5">
    <location>
        <begin position="31"/>
        <end position="49"/>
    </location>
</feature>
<feature type="domain" description="Methylamine utilisation protein MauE" evidence="6">
    <location>
        <begin position="32"/>
        <end position="161"/>
    </location>
</feature>
<dbReference type="Pfam" id="PF07291">
    <property type="entry name" value="MauE"/>
    <property type="match status" value="1"/>
</dbReference>
<sequence length="172" mass="18493">MGEVSGKAQGNVSEKGRLNAKLIGVNKTFDVVSFIARFGMAAVWIIAGVEKMAHPLDTMQSIKAYEIFTPEWSGYLAQLIGPLELVGGGLLLLGIFLRESSKVAAVVMVLFMVGILQAWLRGLDIDCGCFGAGDATAEPGMNYGLTLLRDAAFLALTAWTIKRPFTKFALHP</sequence>
<feature type="transmembrane region" description="Helical" evidence="5">
    <location>
        <begin position="75"/>
        <end position="96"/>
    </location>
</feature>
<keyword evidence="4 5" id="KW-0472">Membrane</keyword>
<dbReference type="InterPro" id="IPR009908">
    <property type="entry name" value="Methylamine_util_MauE"/>
</dbReference>
<evidence type="ECO:0000256" key="3">
    <source>
        <dbReference type="ARBA" id="ARBA00022989"/>
    </source>
</evidence>
<dbReference type="Proteomes" id="UP000280707">
    <property type="component" value="Chromosome"/>
</dbReference>
<gene>
    <name evidence="7" type="ORF">NCTC934_01859</name>
</gene>
<comment type="subcellular location">
    <subcellularLocation>
        <location evidence="1">Membrane</location>
        <topology evidence="1">Multi-pass membrane protein</topology>
    </subcellularLocation>
</comment>
<name>A0ABY6TFE8_9CORY</name>
<dbReference type="EMBL" id="LR134408">
    <property type="protein sequence ID" value="VEH73551.1"/>
    <property type="molecule type" value="Genomic_DNA"/>
</dbReference>
<keyword evidence="8" id="KW-1185">Reference proteome</keyword>
<proteinExistence type="predicted"/>
<organism evidence="7 8">
    <name type="scientific">Corynebacterium segmentosum</name>
    <dbReference type="NCBI Taxonomy" id="43990"/>
    <lineage>
        <taxon>Bacteria</taxon>
        <taxon>Bacillati</taxon>
        <taxon>Actinomycetota</taxon>
        <taxon>Actinomycetes</taxon>
        <taxon>Mycobacteriales</taxon>
        <taxon>Corynebacteriaceae</taxon>
        <taxon>Corynebacterium</taxon>
    </lineage>
</organism>
<protein>
    <submittedName>
        <fullName evidence="7">DoxX family membrane protein</fullName>
    </submittedName>
</protein>
<reference evidence="7 8" key="1">
    <citation type="submission" date="2018-12" db="EMBL/GenBank/DDBJ databases">
        <authorList>
            <consortium name="Pathogen Informatics"/>
        </authorList>
    </citation>
    <scope>NUCLEOTIDE SEQUENCE [LARGE SCALE GENOMIC DNA]</scope>
    <source>
        <strain evidence="7 8">NCTC934</strain>
    </source>
</reference>
<evidence type="ECO:0000256" key="2">
    <source>
        <dbReference type="ARBA" id="ARBA00022692"/>
    </source>
</evidence>
<accession>A0ABY6TFE8</accession>
<keyword evidence="2 5" id="KW-0812">Transmembrane</keyword>
<evidence type="ECO:0000313" key="8">
    <source>
        <dbReference type="Proteomes" id="UP000280707"/>
    </source>
</evidence>
<feature type="transmembrane region" description="Helical" evidence="5">
    <location>
        <begin position="103"/>
        <end position="120"/>
    </location>
</feature>
<keyword evidence="3 5" id="KW-1133">Transmembrane helix</keyword>